<dbReference type="AlphaFoldDB" id="A0AAI9E8C3"/>
<dbReference type="EMBL" id="CAVMBE010000007">
    <property type="protein sequence ID" value="CAK3863263.1"/>
    <property type="molecule type" value="Genomic_DNA"/>
</dbReference>
<dbReference type="PANTHER" id="PTHR34144:SF7">
    <property type="entry name" value="EXPORT PROTEIN (CAP59), PUTATIVE (AFU_ORTHOLOGUE AFUA_7G05020)-RELATED"/>
    <property type="match status" value="1"/>
</dbReference>
<organism evidence="1 2">
    <name type="scientific">Lecanosticta acicola</name>
    <dbReference type="NCBI Taxonomy" id="111012"/>
    <lineage>
        <taxon>Eukaryota</taxon>
        <taxon>Fungi</taxon>
        <taxon>Dikarya</taxon>
        <taxon>Ascomycota</taxon>
        <taxon>Pezizomycotina</taxon>
        <taxon>Dothideomycetes</taxon>
        <taxon>Dothideomycetidae</taxon>
        <taxon>Mycosphaerellales</taxon>
        <taxon>Mycosphaerellaceae</taxon>
        <taxon>Lecanosticta</taxon>
    </lineage>
</organism>
<evidence type="ECO:0008006" key="3">
    <source>
        <dbReference type="Google" id="ProtNLM"/>
    </source>
</evidence>
<dbReference type="InterPro" id="IPR021047">
    <property type="entry name" value="Mannosyltransferase_CMT1"/>
</dbReference>
<keyword evidence="2" id="KW-1185">Reference proteome</keyword>
<name>A0AAI9E8C3_9PEZI</name>
<sequence length="405" mass="46741">MLIRNHRRNPSWYQCARIIALVLATWSAIELLYIRNAIVREAAREPPHLGREKIFITSIHWNNEAILRSHWNDAVVTLVKEIGKENVYVSLQESGSFDDSKGALRDLDARLDELGVSRTILLDETTHLDEIQKAPAPAGWIRTPRGETELRRIPYLAKLRNLVMEPLYELEKQGVVFDKVLFLNDVVFSSRDVRNLLATQGGEYAAACSLDFSKPFQFYDTFALRDAEGHDQLMLTWPFFRSKRSRQALKASLPVPVKSCWNGIVAMDASPFYRKERRLEFRGVADPLAVQHIEGSECCLIHGDNPVSRTKGVWLNPNVRVGYGEEAYKAMNRKYTSSWLSSFQIIYGTWENRILRWTTAPWLKERSVHQKLKEWEERSPENSEPGPFCLVNEMQVLTWNGWAHL</sequence>
<dbReference type="Proteomes" id="UP001296104">
    <property type="component" value="Unassembled WGS sequence"/>
</dbReference>
<proteinExistence type="predicted"/>
<dbReference type="PANTHER" id="PTHR34144">
    <property type="entry name" value="CHROMOSOME 8, WHOLE GENOME SHOTGUN SEQUENCE"/>
    <property type="match status" value="1"/>
</dbReference>
<dbReference type="Pfam" id="PF11735">
    <property type="entry name" value="CAP59_mtransfer"/>
    <property type="match status" value="1"/>
</dbReference>
<accession>A0AAI9E8C3</accession>
<evidence type="ECO:0000313" key="1">
    <source>
        <dbReference type="EMBL" id="CAK3863263.1"/>
    </source>
</evidence>
<evidence type="ECO:0000313" key="2">
    <source>
        <dbReference type="Proteomes" id="UP001296104"/>
    </source>
</evidence>
<protein>
    <recommendedName>
        <fullName evidence="3">Polysaccharide export protein</fullName>
    </recommendedName>
</protein>
<reference evidence="1" key="1">
    <citation type="submission" date="2023-11" db="EMBL/GenBank/DDBJ databases">
        <authorList>
            <person name="Alioto T."/>
            <person name="Alioto T."/>
            <person name="Gomez Garrido J."/>
        </authorList>
    </citation>
    <scope>NUCLEOTIDE SEQUENCE</scope>
</reference>
<gene>
    <name evidence="1" type="ORF">LECACI_7A001853</name>
</gene>
<comment type="caution">
    <text evidence="1">The sequence shown here is derived from an EMBL/GenBank/DDBJ whole genome shotgun (WGS) entry which is preliminary data.</text>
</comment>